<dbReference type="AlphaFoldDB" id="A0A1V8ZXU9"/>
<keyword evidence="4" id="KW-1185">Reference proteome</keyword>
<dbReference type="InterPro" id="IPR036186">
    <property type="entry name" value="Serpin_sf"/>
</dbReference>
<dbReference type="InterPro" id="IPR000215">
    <property type="entry name" value="Serpin_fam"/>
</dbReference>
<dbReference type="SUPFAM" id="SSF56574">
    <property type="entry name" value="Serpins"/>
    <property type="match status" value="1"/>
</dbReference>
<dbReference type="GO" id="GO:0004867">
    <property type="term" value="F:serine-type endopeptidase inhibitor activity"/>
    <property type="evidence" value="ECO:0007669"/>
    <property type="project" value="InterPro"/>
</dbReference>
<dbReference type="InterPro" id="IPR042178">
    <property type="entry name" value="Serpin_sf_1"/>
</dbReference>
<accession>A0A1V8ZXU9</accession>
<protein>
    <submittedName>
        <fullName evidence="3">Serpin family protein</fullName>
    </submittedName>
</protein>
<dbReference type="Gene3D" id="2.30.39.10">
    <property type="entry name" value="Alpha-1-antitrypsin, domain 1"/>
    <property type="match status" value="1"/>
</dbReference>
<evidence type="ECO:0000259" key="2">
    <source>
        <dbReference type="SMART" id="SM00093"/>
    </source>
</evidence>
<dbReference type="EMBL" id="MWIH01000009">
    <property type="protein sequence ID" value="OQO89621.1"/>
    <property type="molecule type" value="Genomic_DNA"/>
</dbReference>
<dbReference type="RefSeq" id="WP_081195187.1">
    <property type="nucleotide sequence ID" value="NZ_MWIH01000009.1"/>
</dbReference>
<organism evidence="3 4">
    <name type="scientific">Saccharomonospora piscinae</name>
    <dbReference type="NCBI Taxonomy" id="687388"/>
    <lineage>
        <taxon>Bacteria</taxon>
        <taxon>Bacillati</taxon>
        <taxon>Actinomycetota</taxon>
        <taxon>Actinomycetes</taxon>
        <taxon>Pseudonocardiales</taxon>
        <taxon>Pseudonocardiaceae</taxon>
        <taxon>Saccharomonospora</taxon>
    </lineage>
</organism>
<dbReference type="STRING" id="1962155.B1813_22150"/>
<name>A0A1V8ZXU9_SACPI</name>
<dbReference type="SMART" id="SM00093">
    <property type="entry name" value="SERPIN"/>
    <property type="match status" value="1"/>
</dbReference>
<dbReference type="InterPro" id="IPR023796">
    <property type="entry name" value="Serpin_dom"/>
</dbReference>
<dbReference type="InterPro" id="IPR023795">
    <property type="entry name" value="Serpin_CS"/>
</dbReference>
<feature type="domain" description="Serpin" evidence="2">
    <location>
        <begin position="15"/>
        <end position="372"/>
    </location>
</feature>
<comment type="caution">
    <text evidence="3">The sequence shown here is derived from an EMBL/GenBank/DDBJ whole genome shotgun (WGS) entry which is preliminary data.</text>
</comment>
<sequence>MPASHAVQAHLGFALAVHRALATPGQNNCFSPYSLASALGLVTRAARGDTAAEPATLLSGSPEGAAEQAELLRDSAVLEPPGPGEQAPEFAVSNTLWVWRELEVKPGFVAELRAWPSGGMATAPFVADPEAARSAINRDVADTTRELIPELLPPGAVGGDTVAALVNALYLRAGWTTAFRESDTEDGDFHSPAGTARVPMMRQAERLGHAAHAGWQLVDLPAAGGLTVSVLLPDRPLAEAEPELTAETVAELLAARREAMVRVSLPRLSLDVRAELKGVLGSLGVHRMFEPGADFGELSDDPRLLVSDVMHQSVLRVDESGLEGAAATAVMMRLVSAPAGEPVTVTVDRPFLLLVRHRTTGAVYFLARVVEP</sequence>
<evidence type="ECO:0000256" key="1">
    <source>
        <dbReference type="RuleBase" id="RU000411"/>
    </source>
</evidence>
<dbReference type="CDD" id="cd19590">
    <property type="entry name" value="serpin_thermopin-like"/>
    <property type="match status" value="1"/>
</dbReference>
<dbReference type="PANTHER" id="PTHR11461">
    <property type="entry name" value="SERINE PROTEASE INHIBITOR, SERPIN"/>
    <property type="match status" value="1"/>
</dbReference>
<dbReference type="Gene3D" id="3.30.497.10">
    <property type="entry name" value="Antithrombin, subunit I, domain 2"/>
    <property type="match status" value="1"/>
</dbReference>
<dbReference type="PANTHER" id="PTHR11461:SF211">
    <property type="entry name" value="GH10112P-RELATED"/>
    <property type="match status" value="1"/>
</dbReference>
<dbReference type="GO" id="GO:0005615">
    <property type="term" value="C:extracellular space"/>
    <property type="evidence" value="ECO:0007669"/>
    <property type="project" value="InterPro"/>
</dbReference>
<evidence type="ECO:0000313" key="3">
    <source>
        <dbReference type="EMBL" id="OQO89621.1"/>
    </source>
</evidence>
<dbReference type="Pfam" id="PF00079">
    <property type="entry name" value="Serpin"/>
    <property type="match status" value="1"/>
</dbReference>
<reference evidence="3 4" key="1">
    <citation type="submission" date="2017-02" db="EMBL/GenBank/DDBJ databases">
        <title>Draft genome of Saccharomonospora sp. 154.</title>
        <authorList>
            <person name="Alonso-Carmona G.S."/>
            <person name="De La Haba R."/>
            <person name="Vera-Gargallo B."/>
            <person name="Sandoval-Trujillo A.H."/>
            <person name="Ramirez-Duran N."/>
            <person name="Ventosa A."/>
        </authorList>
    </citation>
    <scope>NUCLEOTIDE SEQUENCE [LARGE SCALE GENOMIC DNA]</scope>
    <source>
        <strain evidence="3 4">LRS4.154</strain>
    </source>
</reference>
<dbReference type="PROSITE" id="PS00284">
    <property type="entry name" value="SERPIN"/>
    <property type="match status" value="1"/>
</dbReference>
<gene>
    <name evidence="3" type="ORF">B1813_22150</name>
</gene>
<proteinExistence type="inferred from homology"/>
<evidence type="ECO:0000313" key="4">
    <source>
        <dbReference type="Proteomes" id="UP000192591"/>
    </source>
</evidence>
<dbReference type="Proteomes" id="UP000192591">
    <property type="component" value="Unassembled WGS sequence"/>
</dbReference>
<comment type="similarity">
    <text evidence="1">Belongs to the serpin family.</text>
</comment>
<dbReference type="InterPro" id="IPR042185">
    <property type="entry name" value="Serpin_sf_2"/>
</dbReference>